<sequence>MGKVDLNRENINKCLCATCPVQVDSKCSKDKLELLNQKLEKEGDVRDIFKDEELPLVYCAFGVAECGDLSSTELCKCTQCPVWLENNLANNEPIEYFCVEGVPK</sequence>
<dbReference type="GeneID" id="10278543"/>
<name>F0TBV8_METLA</name>
<dbReference type="eggNOG" id="arCOG03597">
    <property type="taxonomic scope" value="Archaea"/>
</dbReference>
<keyword evidence="2" id="KW-1185">Reference proteome</keyword>
<dbReference type="KEGG" id="mel:Metbo_2081"/>
<organism evidence="1 2">
    <name type="scientific">Methanobacterium lacus (strain AL-21)</name>
    <dbReference type="NCBI Taxonomy" id="877455"/>
    <lineage>
        <taxon>Archaea</taxon>
        <taxon>Methanobacteriati</taxon>
        <taxon>Methanobacteriota</taxon>
        <taxon>Methanomada group</taxon>
        <taxon>Methanobacteria</taxon>
        <taxon>Methanobacteriales</taxon>
        <taxon>Methanobacteriaceae</taxon>
        <taxon>Methanobacterium</taxon>
    </lineage>
</organism>
<proteinExistence type="predicted"/>
<dbReference type="RefSeq" id="WP_013645651.1">
    <property type="nucleotide sequence ID" value="NC_015216.1"/>
</dbReference>
<gene>
    <name evidence="1" type="ordered locus">Metbo_2081</name>
</gene>
<dbReference type="OrthoDB" id="71341at2157"/>
<dbReference type="EMBL" id="CP002551">
    <property type="protein sequence ID" value="ADZ10300.1"/>
    <property type="molecule type" value="Genomic_DNA"/>
</dbReference>
<dbReference type="HOGENOM" id="CLU_157711_1_0_2"/>
<evidence type="ECO:0000313" key="2">
    <source>
        <dbReference type="Proteomes" id="UP000007490"/>
    </source>
</evidence>
<protein>
    <recommendedName>
        <fullName evidence="3">DUF2769 domain-containing protein</fullName>
    </recommendedName>
</protein>
<evidence type="ECO:0000313" key="1">
    <source>
        <dbReference type="EMBL" id="ADZ10300.1"/>
    </source>
</evidence>
<accession>F0TBV8</accession>
<evidence type="ECO:0008006" key="3">
    <source>
        <dbReference type="Google" id="ProtNLM"/>
    </source>
</evidence>
<reference evidence="1 2" key="2">
    <citation type="journal article" date="2014" name="Int. J. Syst. Evol. Microbiol.">
        <title>Methanobacterium paludis sp. nov. and a novel strain of Methanobacterium lacus isolated from northern peatlands.</title>
        <authorList>
            <person name="Cadillo-Quiroz H."/>
            <person name="Brauer S.L."/>
            <person name="Goodson N."/>
            <person name="Yavitt J.B."/>
            <person name="Zinder S.H."/>
        </authorList>
    </citation>
    <scope>NUCLEOTIDE SEQUENCE [LARGE SCALE GENOMIC DNA]</scope>
    <source>
        <strain evidence="1 2">AL-21</strain>
    </source>
</reference>
<dbReference type="Proteomes" id="UP000007490">
    <property type="component" value="Chromosome"/>
</dbReference>
<dbReference type="AlphaFoldDB" id="F0TBV8"/>
<reference evidence="2" key="1">
    <citation type="submission" date="2011-02" db="EMBL/GenBank/DDBJ databases">
        <title>Complete sequence of Methanobacterium sp. AL-21.</title>
        <authorList>
            <consortium name="US DOE Joint Genome Institute"/>
            <person name="Lucas S."/>
            <person name="Copeland A."/>
            <person name="Lapidus A."/>
            <person name="Cheng J.-F."/>
            <person name="Goodwin L."/>
            <person name="Pitluck S."/>
            <person name="Chertkov O."/>
            <person name="Detter J.C."/>
            <person name="Han C."/>
            <person name="Tapia R."/>
            <person name="Land M."/>
            <person name="Hauser L."/>
            <person name="Kyrpides N."/>
            <person name="Ivanova N."/>
            <person name="Mikhailova N."/>
            <person name="Pagani I."/>
            <person name="Cadillo-Quiroz H."/>
            <person name="Imachi H."/>
            <person name="Zinder S."/>
            <person name="Liu W."/>
            <person name="Woyke T."/>
        </authorList>
    </citation>
    <scope>NUCLEOTIDE SEQUENCE [LARGE SCALE GENOMIC DNA]</scope>
    <source>
        <strain evidence="2">AL-21</strain>
    </source>
</reference>